<keyword evidence="2" id="KW-0413">Isomerase</keyword>
<evidence type="ECO:0000313" key="2">
    <source>
        <dbReference type="EMBL" id="CQI88026.1"/>
    </source>
</evidence>
<accession>A0A0U1HNH1</accession>
<feature type="domain" description="Cupin type-2" evidence="1">
    <location>
        <begin position="38"/>
        <end position="111"/>
    </location>
</feature>
<dbReference type="InterPro" id="IPR013096">
    <property type="entry name" value="Cupin_2"/>
</dbReference>
<dbReference type="InterPro" id="IPR014710">
    <property type="entry name" value="RmlC-like_jellyroll"/>
</dbReference>
<reference evidence="2 3" key="1">
    <citation type="submission" date="2015-03" db="EMBL/GenBank/DDBJ databases">
        <authorList>
            <person name="Murphy D."/>
        </authorList>
    </citation>
    <scope>NUCLEOTIDE SEQUENCE [LARGE SCALE GENOMIC DNA]</scope>
    <source>
        <strain evidence="2 3">68/02</strain>
    </source>
</reference>
<dbReference type="AlphaFoldDB" id="A0A0U1HNH1"/>
<evidence type="ECO:0000313" key="3">
    <source>
        <dbReference type="Proteomes" id="UP000042054"/>
    </source>
</evidence>
<dbReference type="SUPFAM" id="SSF51182">
    <property type="entry name" value="RmlC-like cupins"/>
    <property type="match status" value="1"/>
</dbReference>
<organism evidence="2 3">
    <name type="scientific">Yersinia rohdei</name>
    <dbReference type="NCBI Taxonomy" id="29485"/>
    <lineage>
        <taxon>Bacteria</taxon>
        <taxon>Pseudomonadati</taxon>
        <taxon>Pseudomonadota</taxon>
        <taxon>Gammaproteobacteria</taxon>
        <taxon>Enterobacterales</taxon>
        <taxon>Yersiniaceae</taxon>
        <taxon>Yersinia</taxon>
    </lineage>
</organism>
<evidence type="ECO:0000259" key="1">
    <source>
        <dbReference type="Pfam" id="PF07883"/>
    </source>
</evidence>
<dbReference type="GO" id="GO:0016853">
    <property type="term" value="F:isomerase activity"/>
    <property type="evidence" value="ECO:0007669"/>
    <property type="project" value="UniProtKB-KW"/>
</dbReference>
<dbReference type="Gene3D" id="2.60.120.10">
    <property type="entry name" value="Jelly Rolls"/>
    <property type="match status" value="1"/>
</dbReference>
<dbReference type="Proteomes" id="UP000042054">
    <property type="component" value="Unassembled WGS sequence"/>
</dbReference>
<sequence>MINFSEFNFNNSIADNVVGISFTEMFNKGGLRAYGTKVEQGNRVGCHYHTEGEEWYIIISGEGAVWTADVIAGMLKNKRVDKFTKGSVFCIYPNTAHQLIASTDVEFVFLCPQSHLTHDRILFDDLVKEVG</sequence>
<proteinExistence type="predicted"/>
<dbReference type="OrthoDB" id="6444024at2"/>
<gene>
    <name evidence="2" type="ORF">ERS008555_00354</name>
</gene>
<protein>
    <submittedName>
        <fullName evidence="2">Thermophilic glucose-6-phosphate isomerase and related metalloenzymes</fullName>
    </submittedName>
</protein>
<dbReference type="EMBL" id="CTKE01000002">
    <property type="protein sequence ID" value="CQI88026.1"/>
    <property type="molecule type" value="Genomic_DNA"/>
</dbReference>
<dbReference type="STRING" id="29485.CH64_2259"/>
<dbReference type="Pfam" id="PF07883">
    <property type="entry name" value="Cupin_2"/>
    <property type="match status" value="1"/>
</dbReference>
<dbReference type="RefSeq" id="WP_050534510.1">
    <property type="nucleotide sequence ID" value="NZ_CTKE01000002.1"/>
</dbReference>
<dbReference type="InterPro" id="IPR011051">
    <property type="entry name" value="RmlC_Cupin_sf"/>
</dbReference>
<name>A0A0U1HNH1_YERRO</name>